<protein>
    <recommendedName>
        <fullName evidence="2">Fibronectin type-III domain-containing protein</fullName>
    </recommendedName>
</protein>
<evidence type="ECO:0000259" key="2">
    <source>
        <dbReference type="PROSITE" id="PS50853"/>
    </source>
</evidence>
<evidence type="ECO:0000256" key="1">
    <source>
        <dbReference type="SAM" id="MobiDB-lite"/>
    </source>
</evidence>
<evidence type="ECO:0000313" key="3">
    <source>
        <dbReference type="EMBL" id="GAI09179.1"/>
    </source>
</evidence>
<dbReference type="AlphaFoldDB" id="X1MS09"/>
<name>X1MS09_9ZZZZ</name>
<comment type="caution">
    <text evidence="3">The sequence shown here is derived from an EMBL/GenBank/DDBJ whole genome shotgun (WGS) entry which is preliminary data.</text>
</comment>
<reference evidence="3" key="1">
    <citation type="journal article" date="2014" name="Front. Microbiol.">
        <title>High frequency of phylogenetically diverse reductive dehalogenase-homologous genes in deep subseafloor sedimentary metagenomes.</title>
        <authorList>
            <person name="Kawai M."/>
            <person name="Futagami T."/>
            <person name="Toyoda A."/>
            <person name="Takaki Y."/>
            <person name="Nishi S."/>
            <person name="Hori S."/>
            <person name="Arai W."/>
            <person name="Tsubouchi T."/>
            <person name="Morono Y."/>
            <person name="Uchiyama I."/>
            <person name="Ito T."/>
            <person name="Fujiyama A."/>
            <person name="Inagaki F."/>
            <person name="Takami H."/>
        </authorList>
    </citation>
    <scope>NUCLEOTIDE SEQUENCE</scope>
    <source>
        <strain evidence="3">Expedition CK06-06</strain>
    </source>
</reference>
<organism evidence="3">
    <name type="scientific">marine sediment metagenome</name>
    <dbReference type="NCBI Taxonomy" id="412755"/>
    <lineage>
        <taxon>unclassified sequences</taxon>
        <taxon>metagenomes</taxon>
        <taxon>ecological metagenomes</taxon>
    </lineage>
</organism>
<dbReference type="Gene3D" id="2.60.40.10">
    <property type="entry name" value="Immunoglobulins"/>
    <property type="match status" value="2"/>
</dbReference>
<sequence length="350" mass="38564">MLSKSEIISSCFTLNSAYSYLSELPADATSTQTLAKNNSIALLDEDKNIIDAVAWGSSTDPFVENIPFPQNPAENQSLGRKTNIEGDYIDTDNNSQDFELQGPTPINSQGERGNVQPPYPVPDFQVATSTDNTVILTWSTTTDPDTPNEEISYILYWSKDKEITEDNLTTATSTTTTTATLTLSDLYYDSTYYFGIRAFDRLNYSSLATTSYSIPLPKITDLNAGTSAVREAIDLFWTAPGAESYLIKYAEKEIVKNSTSTDKISWGEATLVENSIVPKSWGETESFSVENLTPNKTYYFAVKSISEKNATSEIGGVMSISQLYWAGSRSLFVAWSLARTEKLCSPSNNS</sequence>
<dbReference type="InterPro" id="IPR013783">
    <property type="entry name" value="Ig-like_fold"/>
</dbReference>
<feature type="compositionally biased region" description="Polar residues" evidence="1">
    <location>
        <begin position="92"/>
        <end position="111"/>
    </location>
</feature>
<dbReference type="EMBL" id="BARV01006181">
    <property type="protein sequence ID" value="GAI09179.1"/>
    <property type="molecule type" value="Genomic_DNA"/>
</dbReference>
<feature type="domain" description="Fibronectin type-III" evidence="2">
    <location>
        <begin position="120"/>
        <end position="219"/>
    </location>
</feature>
<proteinExistence type="predicted"/>
<gene>
    <name evidence="3" type="ORF">S06H3_12639</name>
</gene>
<dbReference type="SMART" id="SM00060">
    <property type="entry name" value="FN3"/>
    <property type="match status" value="2"/>
</dbReference>
<feature type="region of interest" description="Disordered" evidence="1">
    <location>
        <begin position="92"/>
        <end position="114"/>
    </location>
</feature>
<dbReference type="PROSITE" id="PS50853">
    <property type="entry name" value="FN3"/>
    <property type="match status" value="1"/>
</dbReference>
<dbReference type="InterPro" id="IPR036116">
    <property type="entry name" value="FN3_sf"/>
</dbReference>
<dbReference type="SUPFAM" id="SSF49265">
    <property type="entry name" value="Fibronectin type III"/>
    <property type="match status" value="1"/>
</dbReference>
<dbReference type="Pfam" id="PF00041">
    <property type="entry name" value="fn3"/>
    <property type="match status" value="1"/>
</dbReference>
<dbReference type="InterPro" id="IPR003961">
    <property type="entry name" value="FN3_dom"/>
</dbReference>
<accession>X1MS09</accession>